<reference evidence="2" key="1">
    <citation type="journal article" date="2019" name="Int. J. Syst. Evol. Microbiol.">
        <title>The Global Catalogue of Microorganisms (GCM) 10K type strain sequencing project: providing services to taxonomists for standard genome sequencing and annotation.</title>
        <authorList>
            <consortium name="The Broad Institute Genomics Platform"/>
            <consortium name="The Broad Institute Genome Sequencing Center for Infectious Disease"/>
            <person name="Wu L."/>
            <person name="Ma J."/>
        </authorList>
    </citation>
    <scope>NUCLEOTIDE SEQUENCE [LARGE SCALE GENOMIC DNA]</scope>
    <source>
        <strain evidence="2">JCM 18054</strain>
    </source>
</reference>
<dbReference type="Proteomes" id="UP001500192">
    <property type="component" value="Unassembled WGS sequence"/>
</dbReference>
<keyword evidence="2" id="KW-1185">Reference proteome</keyword>
<evidence type="ECO:0000313" key="1">
    <source>
        <dbReference type="EMBL" id="GAA5155821.1"/>
    </source>
</evidence>
<gene>
    <name evidence="1" type="ORF">GCM10023214_12040</name>
</gene>
<comment type="caution">
    <text evidence="1">The sequence shown here is derived from an EMBL/GenBank/DDBJ whole genome shotgun (WGS) entry which is preliminary data.</text>
</comment>
<name>A0ABP9Q227_9PSEU</name>
<dbReference type="EMBL" id="BAABIB010000032">
    <property type="protein sequence ID" value="GAA5155821.1"/>
    <property type="molecule type" value="Genomic_DNA"/>
</dbReference>
<protein>
    <submittedName>
        <fullName evidence="1">Uncharacterized protein</fullName>
    </submittedName>
</protein>
<accession>A0ABP9Q227</accession>
<organism evidence="1 2">
    <name type="scientific">Amycolatopsis dongchuanensis</name>
    <dbReference type="NCBI Taxonomy" id="1070866"/>
    <lineage>
        <taxon>Bacteria</taxon>
        <taxon>Bacillati</taxon>
        <taxon>Actinomycetota</taxon>
        <taxon>Actinomycetes</taxon>
        <taxon>Pseudonocardiales</taxon>
        <taxon>Pseudonocardiaceae</taxon>
        <taxon>Amycolatopsis</taxon>
    </lineage>
</organism>
<proteinExistence type="predicted"/>
<sequence>MLVEVGVAVPAPVGRSSLWTATAFRRSGVEYGMRSEGVTVTRHSGRLLRAITAPAEHGCVILRDLVSRGDHTKWDPGSSPWHQDDNSVIFCALQAVDGLVNVEIWDGRPRDVQPHVLFAGALEVVSGSLALHDPNEDFVVIVRPHARTCAVEIMVDEPTFPGLIQIVISPSAGSEPAVENR</sequence>
<evidence type="ECO:0000313" key="2">
    <source>
        <dbReference type="Proteomes" id="UP001500192"/>
    </source>
</evidence>